<dbReference type="Proteomes" id="UP000284824">
    <property type="component" value="Unassembled WGS sequence"/>
</dbReference>
<accession>A0A438MDR1</accession>
<proteinExistence type="predicted"/>
<comment type="caution">
    <text evidence="1">The sequence shown here is derived from an EMBL/GenBank/DDBJ whole genome shotgun (WGS) entry which is preliminary data.</text>
</comment>
<evidence type="ECO:0000313" key="1">
    <source>
        <dbReference type="EMBL" id="RVX43827.1"/>
    </source>
</evidence>
<organism evidence="1 2">
    <name type="scientific">Nonomuraea polychroma</name>
    <dbReference type="NCBI Taxonomy" id="46176"/>
    <lineage>
        <taxon>Bacteria</taxon>
        <taxon>Bacillati</taxon>
        <taxon>Actinomycetota</taxon>
        <taxon>Actinomycetes</taxon>
        <taxon>Streptosporangiales</taxon>
        <taxon>Streptosporangiaceae</taxon>
        <taxon>Nonomuraea</taxon>
    </lineage>
</organism>
<evidence type="ECO:0008006" key="3">
    <source>
        <dbReference type="Google" id="ProtNLM"/>
    </source>
</evidence>
<evidence type="ECO:0000313" key="2">
    <source>
        <dbReference type="Proteomes" id="UP000284824"/>
    </source>
</evidence>
<dbReference type="EMBL" id="SAUN01000001">
    <property type="protein sequence ID" value="RVX43827.1"/>
    <property type="molecule type" value="Genomic_DNA"/>
</dbReference>
<dbReference type="AlphaFoldDB" id="A0A438MDR1"/>
<protein>
    <recommendedName>
        <fullName evidence="3">TetR family transcriptional regulator</fullName>
    </recommendedName>
</protein>
<reference evidence="1 2" key="1">
    <citation type="submission" date="2019-01" db="EMBL/GenBank/DDBJ databases">
        <title>Sequencing the genomes of 1000 actinobacteria strains.</title>
        <authorList>
            <person name="Klenk H.-P."/>
        </authorList>
    </citation>
    <scope>NUCLEOTIDE SEQUENCE [LARGE SCALE GENOMIC DNA]</scope>
    <source>
        <strain evidence="1 2">DSM 43925</strain>
    </source>
</reference>
<keyword evidence="2" id="KW-1185">Reference proteome</keyword>
<sequence length="43" mass="4859">MTISLINGLQAQWLFDRDSVKVEYAIRQFFLSVIPGLPGEAFS</sequence>
<name>A0A438MDR1_9ACTN</name>
<gene>
    <name evidence="1" type="ORF">EDD27_6529</name>
</gene>